<dbReference type="PANTHER" id="PTHR43433:SF5">
    <property type="entry name" value="AB HYDROLASE-1 DOMAIN-CONTAINING PROTEIN"/>
    <property type="match status" value="1"/>
</dbReference>
<proteinExistence type="predicted"/>
<sequence length="281" mass="30170">MESPTLGSITTGDGVRIAYRFDGEQGLPVLLLSNSIGTDLHMWDGQVAALTEHFRLLRYDARGHGASDVPSGPYSLDRLGRDVVELLDALGLQRVHVLGLSLGGVVAQWLGIHVPERVDRLVLSNTAAYLGPPQQWDRPIAELLAAPDMQATTENFLHNWFPAHMLRGDDEVVEGFRRTLLATRREGVAGSWAAVRDYDLRRTAALIPNPTLVIAGEHDTVTSAAHGKEIASIVPGARLAVLPTVHMANVERPAEFLDAVLTFLTGGPVPGPSTPGPRAAG</sequence>
<accession>A0ABP9NV22</accession>
<keyword evidence="3" id="KW-1185">Reference proteome</keyword>
<feature type="domain" description="AB hydrolase-1" evidence="1">
    <location>
        <begin position="28"/>
        <end position="253"/>
    </location>
</feature>
<name>A0ABP9NV22_9PSEU</name>
<dbReference type="RefSeq" id="WP_345610122.1">
    <property type="nucleotide sequence ID" value="NZ_BAABJO010000030.1"/>
</dbReference>
<dbReference type="Pfam" id="PF00561">
    <property type="entry name" value="Abhydrolase_1"/>
    <property type="match status" value="1"/>
</dbReference>
<evidence type="ECO:0000313" key="2">
    <source>
        <dbReference type="EMBL" id="GAA5134806.1"/>
    </source>
</evidence>
<protein>
    <submittedName>
        <fullName evidence="2">3-oxoadipate enol-lactonase</fullName>
    </submittedName>
</protein>
<dbReference type="EMBL" id="BAABJO010000030">
    <property type="protein sequence ID" value="GAA5134806.1"/>
    <property type="molecule type" value="Genomic_DNA"/>
</dbReference>
<evidence type="ECO:0000259" key="1">
    <source>
        <dbReference type="Pfam" id="PF00561"/>
    </source>
</evidence>
<dbReference type="Proteomes" id="UP001500804">
    <property type="component" value="Unassembled WGS sequence"/>
</dbReference>
<dbReference type="InterPro" id="IPR026968">
    <property type="entry name" value="PcaD/CatD"/>
</dbReference>
<dbReference type="SUPFAM" id="SSF53474">
    <property type="entry name" value="alpha/beta-Hydrolases"/>
    <property type="match status" value="1"/>
</dbReference>
<dbReference type="NCBIfam" id="TIGR02427">
    <property type="entry name" value="protocat_pcaD"/>
    <property type="match status" value="1"/>
</dbReference>
<dbReference type="PANTHER" id="PTHR43433">
    <property type="entry name" value="HYDROLASE, ALPHA/BETA FOLD FAMILY PROTEIN"/>
    <property type="match status" value="1"/>
</dbReference>
<dbReference type="PRINTS" id="PR00111">
    <property type="entry name" value="ABHYDROLASE"/>
</dbReference>
<dbReference type="InterPro" id="IPR050471">
    <property type="entry name" value="AB_hydrolase"/>
</dbReference>
<evidence type="ECO:0000313" key="3">
    <source>
        <dbReference type="Proteomes" id="UP001500804"/>
    </source>
</evidence>
<gene>
    <name evidence="2" type="primary">pcaD_3</name>
    <name evidence="2" type="ORF">GCM10023320_63350</name>
</gene>
<dbReference type="InterPro" id="IPR000073">
    <property type="entry name" value="AB_hydrolase_1"/>
</dbReference>
<dbReference type="InterPro" id="IPR029058">
    <property type="entry name" value="AB_hydrolase_fold"/>
</dbReference>
<organism evidence="2 3">
    <name type="scientific">Pseudonocardia adelaidensis</name>
    <dbReference type="NCBI Taxonomy" id="648754"/>
    <lineage>
        <taxon>Bacteria</taxon>
        <taxon>Bacillati</taxon>
        <taxon>Actinomycetota</taxon>
        <taxon>Actinomycetes</taxon>
        <taxon>Pseudonocardiales</taxon>
        <taxon>Pseudonocardiaceae</taxon>
        <taxon>Pseudonocardia</taxon>
    </lineage>
</organism>
<comment type="caution">
    <text evidence="2">The sequence shown here is derived from an EMBL/GenBank/DDBJ whole genome shotgun (WGS) entry which is preliminary data.</text>
</comment>
<dbReference type="Gene3D" id="3.40.50.1820">
    <property type="entry name" value="alpha/beta hydrolase"/>
    <property type="match status" value="1"/>
</dbReference>
<reference evidence="3" key="1">
    <citation type="journal article" date="2019" name="Int. J. Syst. Evol. Microbiol.">
        <title>The Global Catalogue of Microorganisms (GCM) 10K type strain sequencing project: providing services to taxonomists for standard genome sequencing and annotation.</title>
        <authorList>
            <consortium name="The Broad Institute Genomics Platform"/>
            <consortium name="The Broad Institute Genome Sequencing Center for Infectious Disease"/>
            <person name="Wu L."/>
            <person name="Ma J."/>
        </authorList>
    </citation>
    <scope>NUCLEOTIDE SEQUENCE [LARGE SCALE GENOMIC DNA]</scope>
    <source>
        <strain evidence="3">JCM 18302</strain>
    </source>
</reference>